<dbReference type="GO" id="GO:0000340">
    <property type="term" value="F:RNA 7-methylguanosine cap binding"/>
    <property type="evidence" value="ECO:0007669"/>
    <property type="project" value="TreeGrafter"/>
</dbReference>
<dbReference type="OrthoDB" id="17977at2759"/>
<dbReference type="Proteomes" id="UP000267821">
    <property type="component" value="Unassembled WGS sequence"/>
</dbReference>
<comment type="similarity">
    <text evidence="5">Belongs to the eukaryotic initiation factor 4E family.</text>
</comment>
<dbReference type="GO" id="GO:0003743">
    <property type="term" value="F:translation initiation factor activity"/>
    <property type="evidence" value="ECO:0007669"/>
    <property type="project" value="UniProtKB-KW"/>
</dbReference>
<dbReference type="Gene3D" id="3.30.760.10">
    <property type="entry name" value="RNA Cap, Translation Initiation Factor Eif4e"/>
    <property type="match status" value="1"/>
</dbReference>
<keyword evidence="3 5" id="KW-0694">RNA-binding</keyword>
<reference evidence="7 8" key="1">
    <citation type="journal article" date="2018" name="Nat. Ecol. Evol.">
        <title>Pezizomycetes genomes reveal the molecular basis of ectomycorrhizal truffle lifestyle.</title>
        <authorList>
            <person name="Murat C."/>
            <person name="Payen T."/>
            <person name="Noel B."/>
            <person name="Kuo A."/>
            <person name="Morin E."/>
            <person name="Chen J."/>
            <person name="Kohler A."/>
            <person name="Krizsan K."/>
            <person name="Balestrini R."/>
            <person name="Da Silva C."/>
            <person name="Montanini B."/>
            <person name="Hainaut M."/>
            <person name="Levati E."/>
            <person name="Barry K.W."/>
            <person name="Belfiori B."/>
            <person name="Cichocki N."/>
            <person name="Clum A."/>
            <person name="Dockter R.B."/>
            <person name="Fauchery L."/>
            <person name="Guy J."/>
            <person name="Iotti M."/>
            <person name="Le Tacon F."/>
            <person name="Lindquist E.A."/>
            <person name="Lipzen A."/>
            <person name="Malagnac F."/>
            <person name="Mello A."/>
            <person name="Molinier V."/>
            <person name="Miyauchi S."/>
            <person name="Poulain J."/>
            <person name="Riccioni C."/>
            <person name="Rubini A."/>
            <person name="Sitrit Y."/>
            <person name="Splivallo R."/>
            <person name="Traeger S."/>
            <person name="Wang M."/>
            <person name="Zifcakova L."/>
            <person name="Wipf D."/>
            <person name="Zambonelli A."/>
            <person name="Paolocci F."/>
            <person name="Nowrousian M."/>
            <person name="Ottonello S."/>
            <person name="Baldrian P."/>
            <person name="Spatafora J.W."/>
            <person name="Henrissat B."/>
            <person name="Nagy L.G."/>
            <person name="Aury J.M."/>
            <person name="Wincker P."/>
            <person name="Grigoriev I.V."/>
            <person name="Bonfante P."/>
            <person name="Martin F.M."/>
        </authorList>
    </citation>
    <scope>NUCLEOTIDE SEQUENCE [LARGE SCALE GENOMIC DNA]</scope>
    <source>
        <strain evidence="7 8">ATCC MYA-4762</strain>
    </source>
</reference>
<feature type="compositionally biased region" description="Low complexity" evidence="6">
    <location>
        <begin position="15"/>
        <end position="26"/>
    </location>
</feature>
<evidence type="ECO:0000313" key="8">
    <source>
        <dbReference type="Proteomes" id="UP000267821"/>
    </source>
</evidence>
<organism evidence="7 8">
    <name type="scientific">Terfezia boudieri ATCC MYA-4762</name>
    <dbReference type="NCBI Taxonomy" id="1051890"/>
    <lineage>
        <taxon>Eukaryota</taxon>
        <taxon>Fungi</taxon>
        <taxon>Dikarya</taxon>
        <taxon>Ascomycota</taxon>
        <taxon>Pezizomycotina</taxon>
        <taxon>Pezizomycetes</taxon>
        <taxon>Pezizales</taxon>
        <taxon>Pezizaceae</taxon>
        <taxon>Terfezia</taxon>
    </lineage>
</organism>
<evidence type="ECO:0000256" key="4">
    <source>
        <dbReference type="ARBA" id="ARBA00022917"/>
    </source>
</evidence>
<evidence type="ECO:0000256" key="3">
    <source>
        <dbReference type="ARBA" id="ARBA00022884"/>
    </source>
</evidence>
<keyword evidence="4 5" id="KW-0648">Protein biosynthesis</keyword>
<accession>A0A3N4LLU5</accession>
<evidence type="ECO:0000313" key="7">
    <source>
        <dbReference type="EMBL" id="RPB23766.1"/>
    </source>
</evidence>
<proteinExistence type="inferred from homology"/>
<evidence type="ECO:0000256" key="1">
    <source>
        <dbReference type="ARBA" id="ARBA00022540"/>
    </source>
</evidence>
<keyword evidence="2" id="KW-0810">Translation regulation</keyword>
<dbReference type="InParanoid" id="A0A3N4LLU5"/>
<keyword evidence="8" id="KW-1185">Reference proteome</keyword>
<evidence type="ECO:0000256" key="6">
    <source>
        <dbReference type="SAM" id="MobiDB-lite"/>
    </source>
</evidence>
<evidence type="ECO:0000256" key="5">
    <source>
        <dbReference type="RuleBase" id="RU004374"/>
    </source>
</evidence>
<protein>
    <submittedName>
        <fullName evidence="7">Translation initiation factor eIF4e</fullName>
    </submittedName>
</protein>
<gene>
    <name evidence="7" type="ORF">L211DRAFT_220025</name>
</gene>
<sequence>MMATTTSTPSLQVNGTAAPSSSSVTAVGAVPGKRAELRMNMLKTFRPLPLRHEWAFWHDRSAANSGTDDNYEDQLKEIASISTIQSFWQVFNNTPFTTLPLRDSYRLFKKNVKPIWEDPRNTKGGAWTFRVPKAHSYEFWKEIQMMAIGENLQEVVEKGDDICGVSCSVRFNSHLIMVWNRDGDNQKSIDKILERVMECLPEELKPQPQNYYYKKHKAHKAYGATDDTAKPSVAAAASTST</sequence>
<dbReference type="GO" id="GO:0006417">
    <property type="term" value="P:regulation of translation"/>
    <property type="evidence" value="ECO:0007669"/>
    <property type="project" value="UniProtKB-KW"/>
</dbReference>
<dbReference type="SUPFAM" id="SSF55418">
    <property type="entry name" value="eIF4e-like"/>
    <property type="match status" value="1"/>
</dbReference>
<feature type="region of interest" description="Disordered" evidence="6">
    <location>
        <begin position="1"/>
        <end position="26"/>
    </location>
</feature>
<feature type="compositionally biased region" description="Polar residues" evidence="6">
    <location>
        <begin position="1"/>
        <end position="14"/>
    </location>
</feature>
<dbReference type="Pfam" id="PF01652">
    <property type="entry name" value="IF4E"/>
    <property type="match status" value="1"/>
</dbReference>
<dbReference type="InterPro" id="IPR023398">
    <property type="entry name" value="TIF_eIF4e-like"/>
</dbReference>
<dbReference type="EMBL" id="ML121544">
    <property type="protein sequence ID" value="RPB23766.1"/>
    <property type="molecule type" value="Genomic_DNA"/>
</dbReference>
<dbReference type="STRING" id="1051890.A0A3N4LLU5"/>
<dbReference type="InterPro" id="IPR001040">
    <property type="entry name" value="TIF_eIF_4E"/>
</dbReference>
<name>A0A3N4LLU5_9PEZI</name>
<dbReference type="PANTHER" id="PTHR11960:SF66">
    <property type="entry name" value="EUKARYOTIC TRANSLATION INITIATION FACTOR 4E TYPE 3"/>
    <property type="match status" value="1"/>
</dbReference>
<dbReference type="AlphaFoldDB" id="A0A3N4LLU5"/>
<dbReference type="PANTHER" id="PTHR11960">
    <property type="entry name" value="EUKARYOTIC TRANSLATION INITIATION FACTOR 4E RELATED"/>
    <property type="match status" value="1"/>
</dbReference>
<evidence type="ECO:0000256" key="2">
    <source>
        <dbReference type="ARBA" id="ARBA00022845"/>
    </source>
</evidence>
<keyword evidence="1 5" id="KW-0396">Initiation factor</keyword>
<dbReference type="GO" id="GO:0016281">
    <property type="term" value="C:eukaryotic translation initiation factor 4F complex"/>
    <property type="evidence" value="ECO:0007669"/>
    <property type="project" value="TreeGrafter"/>
</dbReference>